<evidence type="ECO:0000256" key="8">
    <source>
        <dbReference type="SAM" id="Phobius"/>
    </source>
</evidence>
<evidence type="ECO:0000256" key="7">
    <source>
        <dbReference type="ARBA" id="ARBA00023136"/>
    </source>
</evidence>
<evidence type="ECO:0000256" key="4">
    <source>
        <dbReference type="ARBA" id="ARBA00022475"/>
    </source>
</evidence>
<keyword evidence="3" id="KW-0813">Transport</keyword>
<dbReference type="GO" id="GO:0005886">
    <property type="term" value="C:plasma membrane"/>
    <property type="evidence" value="ECO:0007669"/>
    <property type="project" value="UniProtKB-SubCell"/>
</dbReference>
<dbReference type="AlphaFoldDB" id="A0A644VRY2"/>
<comment type="caution">
    <text evidence="10">The sequence shown here is derived from an EMBL/GenBank/DDBJ whole genome shotgun (WGS) entry which is preliminary data.</text>
</comment>
<proteinExistence type="inferred from homology"/>
<evidence type="ECO:0000313" key="10">
    <source>
        <dbReference type="EMBL" id="MPL93173.1"/>
    </source>
</evidence>
<dbReference type="Pfam" id="PF03600">
    <property type="entry name" value="CitMHS"/>
    <property type="match status" value="1"/>
</dbReference>
<accession>A0A644VRY2</accession>
<keyword evidence="6 8" id="KW-1133">Transmembrane helix</keyword>
<keyword evidence="5 8" id="KW-0812">Transmembrane</keyword>
<evidence type="ECO:0000256" key="2">
    <source>
        <dbReference type="ARBA" id="ARBA00009843"/>
    </source>
</evidence>
<organism evidence="10">
    <name type="scientific">bioreactor metagenome</name>
    <dbReference type="NCBI Taxonomy" id="1076179"/>
    <lineage>
        <taxon>unclassified sequences</taxon>
        <taxon>metagenomes</taxon>
        <taxon>ecological metagenomes</taxon>
    </lineage>
</organism>
<feature type="transmembrane region" description="Helical" evidence="8">
    <location>
        <begin position="269"/>
        <end position="287"/>
    </location>
</feature>
<keyword evidence="7 8" id="KW-0472">Membrane</keyword>
<name>A0A644VRY2_9ZZZZ</name>
<evidence type="ECO:0000256" key="1">
    <source>
        <dbReference type="ARBA" id="ARBA00004651"/>
    </source>
</evidence>
<evidence type="ECO:0000259" key="9">
    <source>
        <dbReference type="Pfam" id="PF03600"/>
    </source>
</evidence>
<keyword evidence="4" id="KW-1003">Cell membrane</keyword>
<feature type="transmembrane region" description="Helical" evidence="8">
    <location>
        <begin position="343"/>
        <end position="369"/>
    </location>
</feature>
<feature type="transmembrane region" description="Helical" evidence="8">
    <location>
        <begin position="29"/>
        <end position="46"/>
    </location>
</feature>
<dbReference type="GO" id="GO:0015105">
    <property type="term" value="F:arsenite transmembrane transporter activity"/>
    <property type="evidence" value="ECO:0007669"/>
    <property type="project" value="InterPro"/>
</dbReference>
<dbReference type="InterPro" id="IPR000802">
    <property type="entry name" value="Arsenical_pump_ArsB"/>
</dbReference>
<dbReference type="InterPro" id="IPR051475">
    <property type="entry name" value="Diverse_Ion_Transporter"/>
</dbReference>
<feature type="transmembrane region" description="Helical" evidence="8">
    <location>
        <begin position="241"/>
        <end position="257"/>
    </location>
</feature>
<feature type="transmembrane region" description="Helical" evidence="8">
    <location>
        <begin position="172"/>
        <end position="195"/>
    </location>
</feature>
<comment type="similarity">
    <text evidence="2">Belongs to the CitM (TC 2.A.11) transporter family.</text>
</comment>
<dbReference type="PRINTS" id="PR00758">
    <property type="entry name" value="ARSENICPUMP"/>
</dbReference>
<feature type="transmembrane region" description="Helical" evidence="8">
    <location>
        <begin position="134"/>
        <end position="152"/>
    </location>
</feature>
<dbReference type="PANTHER" id="PTHR43568">
    <property type="entry name" value="P PROTEIN"/>
    <property type="match status" value="1"/>
</dbReference>
<reference evidence="10" key="1">
    <citation type="submission" date="2019-08" db="EMBL/GenBank/DDBJ databases">
        <authorList>
            <person name="Kucharzyk K."/>
            <person name="Murdoch R.W."/>
            <person name="Higgins S."/>
            <person name="Loffler F."/>
        </authorList>
    </citation>
    <scope>NUCLEOTIDE SEQUENCE</scope>
</reference>
<feature type="domain" description="Citrate transporter-like" evidence="9">
    <location>
        <begin position="14"/>
        <end position="347"/>
    </location>
</feature>
<sequence length="394" mass="42777">MQTAVIIFIITFLGIIFTRLPFVNIDRPSAAFFGAVAMVLFGVLNPSEALASIDFNTIALLLGMMIIIAVMQLDGFFNWLASKTMGFAGNQRRLLTIIVLVTGIASAFMVNDVVVLMFTPVVIAICRQSDLNPVPYLLGVVFSANIGSAMTITGNPQNMLIGINSGISYARFLLLLAPVSIAGLLIIIPVIRIFYKKEFSIKRPVINDSRSFGFRLRKMRWSVPVFAFVIVLFFIGKPLGLSIPVISLAVASLILLVGRIKPSLVIKKVDWVLLLFFAGLFIVVKGFEKSGALSDLLSYYHLQNNSSGLATVHGISLFASQIVSNVPFTVAFLPFMHQAGSELLWIALASASTLAGNATIIGAVANIIVIESASRHDIKISFFEFLNPVSLLLC</sequence>
<comment type="subcellular location">
    <subcellularLocation>
        <location evidence="1">Cell membrane</location>
        <topology evidence="1">Multi-pass membrane protein</topology>
    </subcellularLocation>
</comment>
<protein>
    <submittedName>
        <fullName evidence="10">Putative transporter</fullName>
    </submittedName>
</protein>
<dbReference type="EMBL" id="VSSQ01000383">
    <property type="protein sequence ID" value="MPL93173.1"/>
    <property type="molecule type" value="Genomic_DNA"/>
</dbReference>
<evidence type="ECO:0000256" key="3">
    <source>
        <dbReference type="ARBA" id="ARBA00022448"/>
    </source>
</evidence>
<evidence type="ECO:0000256" key="5">
    <source>
        <dbReference type="ARBA" id="ARBA00022692"/>
    </source>
</evidence>
<dbReference type="InterPro" id="IPR004680">
    <property type="entry name" value="Cit_transptr-like_dom"/>
</dbReference>
<dbReference type="PANTHER" id="PTHR43568:SF1">
    <property type="entry name" value="P PROTEIN"/>
    <property type="match status" value="1"/>
</dbReference>
<feature type="transmembrane region" description="Helical" evidence="8">
    <location>
        <begin position="5"/>
        <end position="23"/>
    </location>
</feature>
<evidence type="ECO:0000256" key="6">
    <source>
        <dbReference type="ARBA" id="ARBA00022989"/>
    </source>
</evidence>
<feature type="transmembrane region" description="Helical" evidence="8">
    <location>
        <begin position="97"/>
        <end position="122"/>
    </location>
</feature>
<gene>
    <name evidence="10" type="ORF">SDC9_39299</name>
</gene>
<dbReference type="CDD" id="cd01117">
    <property type="entry name" value="YbiR_permease"/>
    <property type="match status" value="1"/>
</dbReference>
<feature type="transmembrane region" description="Helical" evidence="8">
    <location>
        <begin position="58"/>
        <end position="77"/>
    </location>
</feature>